<evidence type="ECO:0000313" key="2">
    <source>
        <dbReference type="Proteomes" id="UP000419144"/>
    </source>
</evidence>
<protein>
    <submittedName>
        <fullName evidence="1">Uncharacterized protein</fullName>
    </submittedName>
</protein>
<dbReference type="Proteomes" id="UP000419144">
    <property type="component" value="Unassembled WGS sequence"/>
</dbReference>
<dbReference type="EMBL" id="BLBS01000049">
    <property type="protein sequence ID" value="GET91712.1"/>
    <property type="molecule type" value="Genomic_DNA"/>
</dbReference>
<keyword evidence="2" id="KW-1185">Reference proteome</keyword>
<accession>A0A640KQC8</accession>
<evidence type="ECO:0000313" key="1">
    <source>
        <dbReference type="EMBL" id="GET91712.1"/>
    </source>
</evidence>
<gene>
    <name evidence="1" type="ORF">LtaPh_3239051</name>
</gene>
<comment type="caution">
    <text evidence="1">The sequence shown here is derived from an EMBL/GenBank/DDBJ whole genome shotgun (WGS) entry which is preliminary data.</text>
</comment>
<organism evidence="1 2">
    <name type="scientific">Leishmania tarentolae</name>
    <name type="common">Sauroleishmania tarentolae</name>
    <dbReference type="NCBI Taxonomy" id="5689"/>
    <lineage>
        <taxon>Eukaryota</taxon>
        <taxon>Discoba</taxon>
        <taxon>Euglenozoa</taxon>
        <taxon>Kinetoplastea</taxon>
        <taxon>Metakinetoplastina</taxon>
        <taxon>Trypanosomatida</taxon>
        <taxon>Trypanosomatidae</taxon>
        <taxon>Leishmaniinae</taxon>
        <taxon>Leishmania</taxon>
        <taxon>lizard Leishmania</taxon>
    </lineage>
</organism>
<reference evidence="1" key="1">
    <citation type="submission" date="2019-11" db="EMBL/GenBank/DDBJ databases">
        <title>Leishmania tarentolae CDS.</title>
        <authorList>
            <person name="Goto Y."/>
            <person name="Yamagishi J."/>
        </authorList>
    </citation>
    <scope>NUCLEOTIDE SEQUENCE [LARGE SCALE GENOMIC DNA]</scope>
    <source>
        <strain evidence="1">Parrot Tar II</strain>
    </source>
</reference>
<dbReference type="AlphaFoldDB" id="A0A640KQC8"/>
<name>A0A640KQC8_LEITA</name>
<dbReference type="VEuPathDB" id="TriTrypDB:LtaPh_3239051"/>
<sequence>MSHLLYRSQQCNPARLPLHKAAIEQLQVVGLVLHVASKHDIAILGCPRAVVGVVVVRDEKHLAPRFTDGTPVHNVLPPLGGVEGLVVVGEVVVAPDAKGGKRSESVATPRCGVTVKKVLERNPRAHCAILIMFEAALSTRRCSQQKVRSK</sequence>
<proteinExistence type="predicted"/>